<evidence type="ECO:0000256" key="2">
    <source>
        <dbReference type="SAM" id="MobiDB-lite"/>
    </source>
</evidence>
<sequence>MDELNFILPEPPKPPRGARRPSAPSMRSTAGVFVAAFVILVMLFNAPSLFSSAKYSLTHSESDDNEQLTREYRALYGYREPSRPSAVEVAEAAPVPAPIAGISQTNSISIAKIGINAPIIQIQTTDNKTVLKSLKNGVVLYPGSGNPGGGSTTVIIGHSSSDLPRNQYSSIFALLDRLQPNDLVKISFGGREYTYQVRGSKRGSVQQILDSGLAGDLVLSSCWPVGSDQGRIAVVANLIR</sequence>
<dbReference type="InterPro" id="IPR005754">
    <property type="entry name" value="Sortase"/>
</dbReference>
<evidence type="ECO:0000313" key="5">
    <source>
        <dbReference type="Proteomes" id="UP000178117"/>
    </source>
</evidence>
<evidence type="ECO:0000313" key="4">
    <source>
        <dbReference type="EMBL" id="OGN17927.1"/>
    </source>
</evidence>
<protein>
    <recommendedName>
        <fullName evidence="6">Sortase</fullName>
    </recommendedName>
</protein>
<gene>
    <name evidence="4" type="ORF">A3C88_00930</name>
</gene>
<proteinExistence type="predicted"/>
<keyword evidence="3" id="KW-1133">Transmembrane helix</keyword>
<reference evidence="4 5" key="1">
    <citation type="journal article" date="2016" name="Nat. Commun.">
        <title>Thousands of microbial genomes shed light on interconnected biogeochemical processes in an aquifer system.</title>
        <authorList>
            <person name="Anantharaman K."/>
            <person name="Brown C.T."/>
            <person name="Hug L.A."/>
            <person name="Sharon I."/>
            <person name="Castelle C.J."/>
            <person name="Probst A.J."/>
            <person name="Thomas B.C."/>
            <person name="Singh A."/>
            <person name="Wilkins M.J."/>
            <person name="Karaoz U."/>
            <person name="Brodie E.L."/>
            <person name="Williams K.H."/>
            <person name="Hubbard S.S."/>
            <person name="Banfield J.F."/>
        </authorList>
    </citation>
    <scope>NUCLEOTIDE SEQUENCE [LARGE SCALE GENOMIC DNA]</scope>
</reference>
<feature type="region of interest" description="Disordered" evidence="2">
    <location>
        <begin position="1"/>
        <end position="24"/>
    </location>
</feature>
<evidence type="ECO:0008006" key="6">
    <source>
        <dbReference type="Google" id="ProtNLM"/>
    </source>
</evidence>
<dbReference type="GO" id="GO:0016787">
    <property type="term" value="F:hydrolase activity"/>
    <property type="evidence" value="ECO:0007669"/>
    <property type="project" value="UniProtKB-KW"/>
</dbReference>
<dbReference type="Pfam" id="PF04203">
    <property type="entry name" value="Sortase"/>
    <property type="match status" value="1"/>
</dbReference>
<dbReference type="SUPFAM" id="SSF63817">
    <property type="entry name" value="Sortase"/>
    <property type="match status" value="1"/>
</dbReference>
<dbReference type="STRING" id="1802685.A3C88_00930"/>
<organism evidence="4 5">
    <name type="scientific">Candidatus Yanofskybacteria bacterium RIFCSPHIGHO2_02_FULL_50_12</name>
    <dbReference type="NCBI Taxonomy" id="1802685"/>
    <lineage>
        <taxon>Bacteria</taxon>
        <taxon>Candidatus Yanofskyibacteriota</taxon>
    </lineage>
</organism>
<comment type="caution">
    <text evidence="4">The sequence shown here is derived from an EMBL/GenBank/DDBJ whole genome shotgun (WGS) entry which is preliminary data.</text>
</comment>
<accession>A0A1F8FXM6</accession>
<evidence type="ECO:0000256" key="3">
    <source>
        <dbReference type="SAM" id="Phobius"/>
    </source>
</evidence>
<name>A0A1F8FXM6_9BACT</name>
<dbReference type="Gene3D" id="2.40.260.10">
    <property type="entry name" value="Sortase"/>
    <property type="match status" value="1"/>
</dbReference>
<keyword evidence="1" id="KW-0378">Hydrolase</keyword>
<evidence type="ECO:0000256" key="1">
    <source>
        <dbReference type="ARBA" id="ARBA00022801"/>
    </source>
</evidence>
<dbReference type="InterPro" id="IPR023365">
    <property type="entry name" value="Sortase_dom-sf"/>
</dbReference>
<feature type="transmembrane region" description="Helical" evidence="3">
    <location>
        <begin position="29"/>
        <end position="50"/>
    </location>
</feature>
<keyword evidence="3" id="KW-0472">Membrane</keyword>
<dbReference type="EMBL" id="MGJZ01000001">
    <property type="protein sequence ID" value="OGN17927.1"/>
    <property type="molecule type" value="Genomic_DNA"/>
</dbReference>
<dbReference type="Proteomes" id="UP000178117">
    <property type="component" value="Unassembled WGS sequence"/>
</dbReference>
<dbReference type="AlphaFoldDB" id="A0A1F8FXM6"/>
<keyword evidence="3" id="KW-0812">Transmembrane</keyword>
<dbReference type="CDD" id="cd00004">
    <property type="entry name" value="Sortase"/>
    <property type="match status" value="1"/>
</dbReference>